<dbReference type="SUPFAM" id="SSF56574">
    <property type="entry name" value="Serpins"/>
    <property type="match status" value="1"/>
</dbReference>
<dbReference type="InterPro" id="IPR023796">
    <property type="entry name" value="Serpin_dom"/>
</dbReference>
<keyword evidence="2" id="KW-0722">Serine protease inhibitor</keyword>
<reference evidence="6" key="3">
    <citation type="submission" date="2025-09" db="UniProtKB">
        <authorList>
            <consortium name="Ensembl"/>
        </authorList>
    </citation>
    <scope>IDENTIFICATION</scope>
</reference>
<dbReference type="InParanoid" id="A0A667WHF7"/>
<dbReference type="Pfam" id="PF00079">
    <property type="entry name" value="Serpin"/>
    <property type="match status" value="1"/>
</dbReference>
<feature type="chain" id="PRO_5025659585" evidence="4">
    <location>
        <begin position="29"/>
        <end position="402"/>
    </location>
</feature>
<organism evidence="6 7">
    <name type="scientific">Myripristis murdjan</name>
    <name type="common">pinecone soldierfish</name>
    <dbReference type="NCBI Taxonomy" id="586833"/>
    <lineage>
        <taxon>Eukaryota</taxon>
        <taxon>Metazoa</taxon>
        <taxon>Chordata</taxon>
        <taxon>Craniata</taxon>
        <taxon>Vertebrata</taxon>
        <taxon>Euteleostomi</taxon>
        <taxon>Actinopterygii</taxon>
        <taxon>Neopterygii</taxon>
        <taxon>Teleostei</taxon>
        <taxon>Neoteleostei</taxon>
        <taxon>Acanthomorphata</taxon>
        <taxon>Holocentriformes</taxon>
        <taxon>Holocentridae</taxon>
        <taxon>Myripristis</taxon>
    </lineage>
</organism>
<dbReference type="InterPro" id="IPR033835">
    <property type="entry name" value="PZI_serpin_dom"/>
</dbReference>
<evidence type="ECO:0000256" key="1">
    <source>
        <dbReference type="ARBA" id="ARBA00022690"/>
    </source>
</evidence>
<dbReference type="Ensembl" id="ENSMMDT00005004916.1">
    <property type="protein sequence ID" value="ENSMMDP00005004780.1"/>
    <property type="gene ID" value="ENSMMDG00005002629.1"/>
</dbReference>
<evidence type="ECO:0000259" key="5">
    <source>
        <dbReference type="SMART" id="SM00093"/>
    </source>
</evidence>
<dbReference type="Proteomes" id="UP000472263">
    <property type="component" value="Chromosome 22"/>
</dbReference>
<evidence type="ECO:0000313" key="6">
    <source>
        <dbReference type="Ensembl" id="ENSMMDP00005004780.1"/>
    </source>
</evidence>
<name>A0A667WHF7_9TELE</name>
<dbReference type="InterPro" id="IPR023795">
    <property type="entry name" value="Serpin_CS"/>
</dbReference>
<dbReference type="FunFam" id="3.30.497.10:FF:000001">
    <property type="entry name" value="Serine protease inhibitor"/>
    <property type="match status" value="1"/>
</dbReference>
<dbReference type="RefSeq" id="XP_029900533.1">
    <property type="nucleotide sequence ID" value="XM_030044673.1"/>
</dbReference>
<dbReference type="OrthoDB" id="10063692at2759"/>
<reference evidence="6" key="1">
    <citation type="submission" date="2019-06" db="EMBL/GenBank/DDBJ databases">
        <authorList>
            <consortium name="Wellcome Sanger Institute Data Sharing"/>
        </authorList>
    </citation>
    <scope>NUCLEOTIDE SEQUENCE [LARGE SCALE GENOMIC DNA]</scope>
</reference>
<dbReference type="GO" id="GO:0005615">
    <property type="term" value="C:extracellular space"/>
    <property type="evidence" value="ECO:0007669"/>
    <property type="project" value="InterPro"/>
</dbReference>
<gene>
    <name evidence="6" type="primary">SERPINA10</name>
    <name evidence="6" type="synonym">serpina10</name>
</gene>
<reference evidence="6" key="2">
    <citation type="submission" date="2025-08" db="UniProtKB">
        <authorList>
            <consortium name="Ensembl"/>
        </authorList>
    </citation>
    <scope>IDENTIFICATION</scope>
</reference>
<dbReference type="PANTHER" id="PTHR11461:SF191">
    <property type="entry name" value="PROTEIN Z-DEPENDENT PROTEASE INHIBITOR"/>
    <property type="match status" value="1"/>
</dbReference>
<dbReference type="InterPro" id="IPR042178">
    <property type="entry name" value="Serpin_sf_1"/>
</dbReference>
<keyword evidence="4" id="KW-0732">Signal</keyword>
<feature type="signal peptide" evidence="4">
    <location>
        <begin position="1"/>
        <end position="28"/>
    </location>
</feature>
<dbReference type="GeneTree" id="ENSGT00940000159462"/>
<dbReference type="GO" id="GO:0004867">
    <property type="term" value="F:serine-type endopeptidase inhibitor activity"/>
    <property type="evidence" value="ECO:0007669"/>
    <property type="project" value="UniProtKB-KW"/>
</dbReference>
<evidence type="ECO:0000256" key="4">
    <source>
        <dbReference type="SAM" id="SignalP"/>
    </source>
</evidence>
<dbReference type="PANTHER" id="PTHR11461">
    <property type="entry name" value="SERINE PROTEASE INHIBITOR, SERPIN"/>
    <property type="match status" value="1"/>
</dbReference>
<dbReference type="GO" id="GO:0030195">
    <property type="term" value="P:negative regulation of blood coagulation"/>
    <property type="evidence" value="ECO:0007669"/>
    <property type="project" value="UniProtKB-ARBA"/>
</dbReference>
<keyword evidence="1" id="KW-0646">Protease inhibitor</keyword>
<dbReference type="PROSITE" id="PS00284">
    <property type="entry name" value="SERPIN"/>
    <property type="match status" value="1"/>
</dbReference>
<dbReference type="InterPro" id="IPR000215">
    <property type="entry name" value="Serpin_fam"/>
</dbReference>
<dbReference type="AlphaFoldDB" id="A0A667WHF7"/>
<protein>
    <submittedName>
        <fullName evidence="6">Serpin family A member 10</fullName>
    </submittedName>
</protein>
<dbReference type="GO" id="GO:0045861">
    <property type="term" value="P:negative regulation of proteolysis"/>
    <property type="evidence" value="ECO:0007669"/>
    <property type="project" value="UniProtKB-ARBA"/>
</dbReference>
<evidence type="ECO:0000256" key="3">
    <source>
        <dbReference type="RuleBase" id="RU000411"/>
    </source>
</evidence>
<dbReference type="InterPro" id="IPR036186">
    <property type="entry name" value="Serpin_sf"/>
</dbReference>
<dbReference type="CDD" id="cd02055">
    <property type="entry name" value="serpinA10_PZI"/>
    <property type="match status" value="1"/>
</dbReference>
<dbReference type="SMART" id="SM00093">
    <property type="entry name" value="SERPIN"/>
    <property type="match status" value="1"/>
</dbReference>
<sequence>MVLQTLKMGFISIATFMCILGTVHQTRSATIRNLTHKNMDFAMNFYRKISSNHDENIFFSPMSISTTFAALSMGSSGVTQQEILKGLSLDKLEQAADPELIPKLFQQLHGNITHNGSLNLDQSTSFFVCQQFEVQKTFEDQIKMFFDADIKPVDFTDTTETISIINEYIQNKTRDKVTDMISTLDALTQLMLINTVFFQEEWQAPFDPSHTQNEAFYIDNYNVVHVPMMFQEGKFYTADIPLGAKVLKLPYQEGVAMLILLPNKGTDYTLIDSEINASRFLSWIKHLKKVKVEVHMPKFKLEQSYSLHDLLPDLGVVSVFSNSANLTRMSMNKALKVSEVLHKAVIDVDESGTTAAAGTTTGIVAYSLPRTFYINRPFFFFIYHENTNSLLFMGRVTDPTKN</sequence>
<dbReference type="Gene3D" id="2.30.39.10">
    <property type="entry name" value="Alpha-1-antitrypsin, domain 1"/>
    <property type="match status" value="1"/>
</dbReference>
<dbReference type="Gene3D" id="3.30.497.10">
    <property type="entry name" value="Antithrombin, subunit I, domain 2"/>
    <property type="match status" value="1"/>
</dbReference>
<keyword evidence="7" id="KW-1185">Reference proteome</keyword>
<dbReference type="FunFam" id="2.10.310.10:FF:000001">
    <property type="entry name" value="Serpin family A member 1"/>
    <property type="match status" value="1"/>
</dbReference>
<dbReference type="GeneID" id="115354326"/>
<feature type="domain" description="Serpin" evidence="5">
    <location>
        <begin position="43"/>
        <end position="399"/>
    </location>
</feature>
<evidence type="ECO:0000256" key="2">
    <source>
        <dbReference type="ARBA" id="ARBA00022900"/>
    </source>
</evidence>
<comment type="similarity">
    <text evidence="3">Belongs to the serpin family.</text>
</comment>
<dbReference type="FunFam" id="2.30.39.10:FF:000035">
    <property type="entry name" value="Serine protease inhibitor (serpin) 16"/>
    <property type="match status" value="1"/>
</dbReference>
<dbReference type="GO" id="GO:0007596">
    <property type="term" value="P:blood coagulation"/>
    <property type="evidence" value="ECO:0007669"/>
    <property type="project" value="InterPro"/>
</dbReference>
<dbReference type="InterPro" id="IPR042185">
    <property type="entry name" value="Serpin_sf_2"/>
</dbReference>
<proteinExistence type="inferred from homology"/>
<evidence type="ECO:0000313" key="7">
    <source>
        <dbReference type="Proteomes" id="UP000472263"/>
    </source>
</evidence>
<accession>A0A667WHF7</accession>